<dbReference type="AlphaFoldDB" id="A0A919K2V6"/>
<sequence length="64" mass="7180">MNERYEIRIHGLLGPLLRTSFDDLSCESLPSQSTIRAKLSAAELERLLLRLDQSGVELVHLDCG</sequence>
<dbReference type="EMBL" id="BOMV01000063">
    <property type="protein sequence ID" value="GIE98474.1"/>
    <property type="molecule type" value="Genomic_DNA"/>
</dbReference>
<reference evidence="1" key="1">
    <citation type="submission" date="2021-01" db="EMBL/GenBank/DDBJ databases">
        <title>Whole genome shotgun sequence of Actinoplanes rishiriensis NBRC 108556.</title>
        <authorList>
            <person name="Komaki H."/>
            <person name="Tamura T."/>
        </authorList>
    </citation>
    <scope>NUCLEOTIDE SEQUENCE</scope>
    <source>
        <strain evidence="1">NBRC 108556</strain>
    </source>
</reference>
<keyword evidence="2" id="KW-1185">Reference proteome</keyword>
<dbReference type="RefSeq" id="WP_203785504.1">
    <property type="nucleotide sequence ID" value="NZ_BOMV01000063.1"/>
</dbReference>
<evidence type="ECO:0000313" key="1">
    <source>
        <dbReference type="EMBL" id="GIE98474.1"/>
    </source>
</evidence>
<organism evidence="1 2">
    <name type="scientific">Paractinoplanes rishiriensis</name>
    <dbReference type="NCBI Taxonomy" id="1050105"/>
    <lineage>
        <taxon>Bacteria</taxon>
        <taxon>Bacillati</taxon>
        <taxon>Actinomycetota</taxon>
        <taxon>Actinomycetes</taxon>
        <taxon>Micromonosporales</taxon>
        <taxon>Micromonosporaceae</taxon>
        <taxon>Paractinoplanes</taxon>
    </lineage>
</organism>
<protein>
    <submittedName>
        <fullName evidence="1">Uncharacterized protein</fullName>
    </submittedName>
</protein>
<accession>A0A919K2V6</accession>
<comment type="caution">
    <text evidence="1">The sequence shown here is derived from an EMBL/GenBank/DDBJ whole genome shotgun (WGS) entry which is preliminary data.</text>
</comment>
<gene>
    <name evidence="1" type="ORF">Ari01nite_59390</name>
</gene>
<evidence type="ECO:0000313" key="2">
    <source>
        <dbReference type="Proteomes" id="UP000636960"/>
    </source>
</evidence>
<dbReference type="Proteomes" id="UP000636960">
    <property type="component" value="Unassembled WGS sequence"/>
</dbReference>
<name>A0A919K2V6_9ACTN</name>
<proteinExistence type="predicted"/>